<name>A0ABM9X3I8_9RHOB</name>
<accession>A0ABM9X3I8</accession>
<evidence type="ECO:0000256" key="1">
    <source>
        <dbReference type="ARBA" id="ARBA00007277"/>
    </source>
</evidence>
<gene>
    <name evidence="9" type="ORF">OIHEL45_11730</name>
</gene>
<reference evidence="9 10" key="1">
    <citation type="submission" date="2007-11" db="EMBL/GenBank/DDBJ databases">
        <authorList>
            <person name="Wagner-Dobler I."/>
            <person name="Ferriera S."/>
            <person name="Johnson J."/>
            <person name="Kravitz S."/>
            <person name="Beeson K."/>
            <person name="Sutton G."/>
            <person name="Rogers Y.-H."/>
            <person name="Friedman R."/>
            <person name="Frazier M."/>
            <person name="Venter J.C."/>
        </authorList>
    </citation>
    <scope>NUCLEOTIDE SEQUENCE [LARGE SCALE GENOMIC DNA]</scope>
    <source>
        <strain evidence="9 10">HEL-45</strain>
    </source>
</reference>
<dbReference type="EC" id="3.1.4.46" evidence="2"/>
<feature type="signal peptide" evidence="7">
    <location>
        <begin position="1"/>
        <end position="19"/>
    </location>
</feature>
<comment type="caution">
    <text evidence="9">The sequence shown here is derived from an EMBL/GenBank/DDBJ whole genome shotgun (WGS) entry which is preliminary data.</text>
</comment>
<dbReference type="PANTHER" id="PTHR43620">
    <property type="entry name" value="GLYCEROPHOSPHORYL DIESTER PHOSPHODIESTERASE"/>
    <property type="match status" value="1"/>
</dbReference>
<evidence type="ECO:0000256" key="4">
    <source>
        <dbReference type="ARBA" id="ARBA00022798"/>
    </source>
</evidence>
<comment type="similarity">
    <text evidence="1">Belongs to the glycerophosphoryl diester phosphodiesterase family.</text>
</comment>
<dbReference type="Proteomes" id="UP000003257">
    <property type="component" value="Unassembled WGS sequence"/>
</dbReference>
<proteinExistence type="inferred from homology"/>
<sequence>MRKLISFAALALTPGMALADAHAAATPVEYGPRPAYLVDKLPDGALKDKLASCMGQDASKSDFSIGHRGAPLMFPEHTVQSNVAAARMGAGILECDVTFTADHELVCRHAQNDLHTTTNILVSDLAEKCTTGFTAAAGDTPASAECRTSDITLEEFRTLTPKMDSADNTATTAEDYQGGVATFRTQLYSDKADLMTHAESIDLFKSLGAKFTPELKSASVEMPHDGFSQEDYAQKLVDEYVAAGIPASDVWPQSFNLDDVLYWVENTPEFGKQAVYLVQWEDGFDEQNPETWAEDFADLKAKGVNYLAPSLNMLLTNKDGAIAGSDYAMAAKEAGLTLIAWTLERSGPLASGGGWYFQSVNDIVKDDSDYLVALDVLAQDVGVAGVFSDWPATVTYYANCMGL</sequence>
<evidence type="ECO:0000259" key="8">
    <source>
        <dbReference type="PROSITE" id="PS51704"/>
    </source>
</evidence>
<dbReference type="EMBL" id="ABID01000005">
    <property type="protein sequence ID" value="EDQ04002.1"/>
    <property type="molecule type" value="Genomic_DNA"/>
</dbReference>
<dbReference type="InterPro" id="IPR030395">
    <property type="entry name" value="GP_PDE_dom"/>
</dbReference>
<dbReference type="PROSITE" id="PS51704">
    <property type="entry name" value="GP_PDE"/>
    <property type="match status" value="1"/>
</dbReference>
<evidence type="ECO:0000313" key="9">
    <source>
        <dbReference type="EMBL" id="EDQ04002.1"/>
    </source>
</evidence>
<keyword evidence="10" id="KW-1185">Reference proteome</keyword>
<feature type="domain" description="GP-PDE" evidence="8">
    <location>
        <begin position="62"/>
        <end position="398"/>
    </location>
</feature>
<organism evidence="9 10">
    <name type="scientific">Sulfitobacter indolifex HEL-45</name>
    <dbReference type="NCBI Taxonomy" id="391624"/>
    <lineage>
        <taxon>Bacteria</taxon>
        <taxon>Pseudomonadati</taxon>
        <taxon>Pseudomonadota</taxon>
        <taxon>Alphaproteobacteria</taxon>
        <taxon>Rhodobacterales</taxon>
        <taxon>Roseobacteraceae</taxon>
        <taxon>Sulfitobacter</taxon>
    </lineage>
</organism>
<keyword evidence="5" id="KW-0378">Hydrolase</keyword>
<dbReference type="PANTHER" id="PTHR43620:SF7">
    <property type="entry name" value="GLYCEROPHOSPHODIESTER PHOSPHODIESTERASE GDPD5-RELATED"/>
    <property type="match status" value="1"/>
</dbReference>
<evidence type="ECO:0000256" key="5">
    <source>
        <dbReference type="ARBA" id="ARBA00022801"/>
    </source>
</evidence>
<evidence type="ECO:0000313" key="10">
    <source>
        <dbReference type="Proteomes" id="UP000003257"/>
    </source>
</evidence>
<evidence type="ECO:0000256" key="2">
    <source>
        <dbReference type="ARBA" id="ARBA00012247"/>
    </source>
</evidence>
<protein>
    <recommendedName>
        <fullName evidence="2">glycerophosphodiester phosphodiesterase</fullName>
        <ecNumber evidence="2">3.1.4.46</ecNumber>
    </recommendedName>
</protein>
<comment type="catalytic activity">
    <reaction evidence="6">
        <text>a sn-glycero-3-phosphodiester + H2O = an alcohol + sn-glycerol 3-phosphate + H(+)</text>
        <dbReference type="Rhea" id="RHEA:12969"/>
        <dbReference type="ChEBI" id="CHEBI:15377"/>
        <dbReference type="ChEBI" id="CHEBI:15378"/>
        <dbReference type="ChEBI" id="CHEBI:30879"/>
        <dbReference type="ChEBI" id="CHEBI:57597"/>
        <dbReference type="ChEBI" id="CHEBI:83408"/>
        <dbReference type="EC" id="3.1.4.46"/>
    </reaction>
</comment>
<keyword evidence="4" id="KW-0319">Glycerol metabolism</keyword>
<dbReference type="Gene3D" id="3.20.20.190">
    <property type="entry name" value="Phosphatidylinositol (PI) phosphodiesterase"/>
    <property type="match status" value="1"/>
</dbReference>
<keyword evidence="3 7" id="KW-0732">Signal</keyword>
<evidence type="ECO:0000256" key="3">
    <source>
        <dbReference type="ARBA" id="ARBA00022729"/>
    </source>
</evidence>
<evidence type="ECO:0000256" key="6">
    <source>
        <dbReference type="ARBA" id="ARBA00047512"/>
    </source>
</evidence>
<dbReference type="SUPFAM" id="SSF51695">
    <property type="entry name" value="PLC-like phosphodiesterases"/>
    <property type="match status" value="1"/>
</dbReference>
<dbReference type="InterPro" id="IPR017946">
    <property type="entry name" value="PLC-like_Pdiesterase_TIM-brl"/>
</dbReference>
<evidence type="ECO:0000256" key="7">
    <source>
        <dbReference type="SAM" id="SignalP"/>
    </source>
</evidence>
<dbReference type="Pfam" id="PF03009">
    <property type="entry name" value="GDPD"/>
    <property type="match status" value="1"/>
</dbReference>
<dbReference type="RefSeq" id="WP_007120317.1">
    <property type="nucleotide sequence ID" value="NZ_ABID01000005.1"/>
</dbReference>
<feature type="chain" id="PRO_5046450810" description="glycerophosphodiester phosphodiesterase" evidence="7">
    <location>
        <begin position="20"/>
        <end position="403"/>
    </location>
</feature>